<evidence type="ECO:0000256" key="9">
    <source>
        <dbReference type="SAM" id="SignalP"/>
    </source>
</evidence>
<feature type="transmembrane region" description="Helical" evidence="8">
    <location>
        <begin position="508"/>
        <end position="526"/>
    </location>
</feature>
<dbReference type="SMART" id="SM00730">
    <property type="entry name" value="PSN"/>
    <property type="match status" value="1"/>
</dbReference>
<gene>
    <name evidence="12" type="primary">Aste57867_10341</name>
    <name evidence="11" type="ORF">As57867_010301</name>
    <name evidence="12" type="ORF">ASTE57867_10341</name>
</gene>
<evidence type="ECO:0000256" key="5">
    <source>
        <dbReference type="ARBA" id="ARBA00022801"/>
    </source>
</evidence>
<evidence type="ECO:0000256" key="7">
    <source>
        <dbReference type="ARBA" id="ARBA00023136"/>
    </source>
</evidence>
<feature type="signal peptide" evidence="9">
    <location>
        <begin position="1"/>
        <end position="22"/>
    </location>
</feature>
<keyword evidence="13" id="KW-1185">Reference proteome</keyword>
<evidence type="ECO:0000313" key="11">
    <source>
        <dbReference type="EMBL" id="KAF0699068.1"/>
    </source>
</evidence>
<dbReference type="AlphaFoldDB" id="A0A485KQL7"/>
<evidence type="ECO:0000256" key="8">
    <source>
        <dbReference type="SAM" id="Phobius"/>
    </source>
</evidence>
<dbReference type="Proteomes" id="UP000332933">
    <property type="component" value="Unassembled WGS sequence"/>
</dbReference>
<dbReference type="GO" id="GO:0042500">
    <property type="term" value="F:aspartic endopeptidase activity, intramembrane cleaving"/>
    <property type="evidence" value="ECO:0007669"/>
    <property type="project" value="InterPro"/>
</dbReference>
<dbReference type="InterPro" id="IPR006639">
    <property type="entry name" value="Preselin/SPP"/>
</dbReference>
<comment type="subcellular location">
    <subcellularLocation>
        <location evidence="1">Endosome membrane</location>
        <topology evidence="1">Multi-pass membrane protein</topology>
    </subcellularLocation>
</comment>
<dbReference type="GO" id="GO:0010008">
    <property type="term" value="C:endosome membrane"/>
    <property type="evidence" value="ECO:0007669"/>
    <property type="project" value="UniProtKB-SubCell"/>
</dbReference>
<dbReference type="GO" id="GO:0030660">
    <property type="term" value="C:Golgi-associated vesicle membrane"/>
    <property type="evidence" value="ECO:0007669"/>
    <property type="project" value="TreeGrafter"/>
</dbReference>
<dbReference type="PANTHER" id="PTHR12174:SF22">
    <property type="entry name" value="SIGNAL PEPTIDE PEPTIDASE-LIKE 3"/>
    <property type="match status" value="1"/>
</dbReference>
<name>A0A485KQL7_9STRA</name>
<dbReference type="EMBL" id="CAADRA010005220">
    <property type="protein sequence ID" value="VFT87215.1"/>
    <property type="molecule type" value="Genomic_DNA"/>
</dbReference>
<feature type="transmembrane region" description="Helical" evidence="8">
    <location>
        <begin position="426"/>
        <end position="449"/>
    </location>
</feature>
<evidence type="ECO:0000256" key="4">
    <source>
        <dbReference type="ARBA" id="ARBA00022753"/>
    </source>
</evidence>
<dbReference type="InterPro" id="IPR046450">
    <property type="entry name" value="PA_dom_sf"/>
</dbReference>
<protein>
    <submittedName>
        <fullName evidence="12">Aste57867_10341 protein</fullName>
    </submittedName>
</protein>
<keyword evidence="3 8" id="KW-0812">Transmembrane</keyword>
<keyword evidence="9" id="KW-0732">Signal</keyword>
<comment type="similarity">
    <text evidence="2">Belongs to the peptidase A22B family.</text>
</comment>
<dbReference type="EMBL" id="VJMH01005199">
    <property type="protein sequence ID" value="KAF0699068.1"/>
    <property type="molecule type" value="Genomic_DNA"/>
</dbReference>
<dbReference type="Pfam" id="PF02225">
    <property type="entry name" value="PA"/>
    <property type="match status" value="1"/>
</dbReference>
<evidence type="ECO:0000256" key="3">
    <source>
        <dbReference type="ARBA" id="ARBA00022692"/>
    </source>
</evidence>
<evidence type="ECO:0000313" key="12">
    <source>
        <dbReference type="EMBL" id="VFT87215.1"/>
    </source>
</evidence>
<feature type="transmembrane region" description="Helical" evidence="8">
    <location>
        <begin position="401"/>
        <end position="419"/>
    </location>
</feature>
<proteinExistence type="inferred from homology"/>
<dbReference type="GO" id="GO:0098553">
    <property type="term" value="C:lumenal side of endoplasmic reticulum membrane"/>
    <property type="evidence" value="ECO:0007669"/>
    <property type="project" value="TreeGrafter"/>
</dbReference>
<feature type="transmembrane region" description="Helical" evidence="8">
    <location>
        <begin position="336"/>
        <end position="359"/>
    </location>
</feature>
<feature type="transmembrane region" description="Helical" evidence="8">
    <location>
        <begin position="255"/>
        <end position="279"/>
    </location>
</feature>
<dbReference type="InterPro" id="IPR003137">
    <property type="entry name" value="PA_domain"/>
</dbReference>
<reference evidence="11" key="2">
    <citation type="submission" date="2019-06" db="EMBL/GenBank/DDBJ databases">
        <title>Genomics analysis of Aphanomyces spp. identifies a new class of oomycete effector associated with host adaptation.</title>
        <authorList>
            <person name="Gaulin E."/>
        </authorList>
    </citation>
    <scope>NUCLEOTIDE SEQUENCE</scope>
    <source>
        <strain evidence="11">CBS 578.67</strain>
    </source>
</reference>
<dbReference type="GO" id="GO:0098554">
    <property type="term" value="C:cytoplasmic side of endoplasmic reticulum membrane"/>
    <property type="evidence" value="ECO:0007669"/>
    <property type="project" value="TreeGrafter"/>
</dbReference>
<keyword evidence="6 8" id="KW-1133">Transmembrane helix</keyword>
<dbReference type="GO" id="GO:0033619">
    <property type="term" value="P:membrane protein proteolysis"/>
    <property type="evidence" value="ECO:0007669"/>
    <property type="project" value="TreeGrafter"/>
</dbReference>
<dbReference type="Pfam" id="PF04258">
    <property type="entry name" value="Peptidase_A22B"/>
    <property type="match status" value="1"/>
</dbReference>
<organism evidence="12 13">
    <name type="scientific">Aphanomyces stellatus</name>
    <dbReference type="NCBI Taxonomy" id="120398"/>
    <lineage>
        <taxon>Eukaryota</taxon>
        <taxon>Sar</taxon>
        <taxon>Stramenopiles</taxon>
        <taxon>Oomycota</taxon>
        <taxon>Saprolegniomycetes</taxon>
        <taxon>Saprolegniales</taxon>
        <taxon>Verrucalvaceae</taxon>
        <taxon>Aphanomyces</taxon>
    </lineage>
</organism>
<dbReference type="SUPFAM" id="SSF52025">
    <property type="entry name" value="PA domain"/>
    <property type="match status" value="1"/>
</dbReference>
<sequence length="631" mass="68632">MHRILLGGACLAFLLLSAPVDAILPAGILQLSMGQASRPAMRTDMLVAPSSQSGWGPQLPSNDSTYYPILFSSDGCSALSSDYKNSYVVMDRGNCSFLDKAKHASDVGAAAVIIRNTREAVYFVDRNRSSTGNLSDVAMTPSFATDCSQGESYIPALDPTTPWLVPNAAACSANPSCTSQICIPTGIQSPSRGFQVCCMWDTHLLMGVNYTLYKQASLQLPIVFATVGQGENLTAFHATYPSAMTGSLVERPMPLFGTASIVLWLLGIFTAWGGAYYAARTERLQQLAAKPHAHADDDIDDEVLDVSFRHAIYFVVFAGLFLTFLYFVHVGPMLSIMFGLSAVSTFTALVTQPLCHHLLCCLHRAVLRVPVAGVIPLPDLLATAATTALVVLWYLHRATFWYLQDAFGIALCFVFLKTIRLPTLQVATVLLTLAFVYDIFFVFVTPLIFGRSVMVDVATGGPSASSKADYPGSDFCERYPTYAPCVDPEPLPMLLVFPRLFDWRGGQAMLGLGDIVLPGLLLCFALRFDYAREVYHKQSDVVFHRYYVITCVGYTVGLFAANVAVVLMEMGQPALLYLVPCTLGGIAVAAYASGDLHQMWHYGPYPVHPVGPSVASPIDLEHAEKSPFLHE</sequence>
<reference evidence="12 13" key="1">
    <citation type="submission" date="2019-03" db="EMBL/GenBank/DDBJ databases">
        <authorList>
            <person name="Gaulin E."/>
            <person name="Dumas B."/>
        </authorList>
    </citation>
    <scope>NUCLEOTIDE SEQUENCE [LARGE SCALE GENOMIC DNA]</scope>
    <source>
        <strain evidence="12">CBS 568.67</strain>
    </source>
</reference>
<feature type="transmembrane region" description="Helical" evidence="8">
    <location>
        <begin position="574"/>
        <end position="592"/>
    </location>
</feature>
<dbReference type="GO" id="GO:0006465">
    <property type="term" value="P:signal peptide processing"/>
    <property type="evidence" value="ECO:0007669"/>
    <property type="project" value="TreeGrafter"/>
</dbReference>
<evidence type="ECO:0000313" key="13">
    <source>
        <dbReference type="Proteomes" id="UP000332933"/>
    </source>
</evidence>
<feature type="chain" id="PRO_5033437046" evidence="9">
    <location>
        <begin position="23"/>
        <end position="631"/>
    </location>
</feature>
<feature type="domain" description="PA" evidence="10">
    <location>
        <begin position="72"/>
        <end position="127"/>
    </location>
</feature>
<dbReference type="PANTHER" id="PTHR12174">
    <property type="entry name" value="SIGNAL PEPTIDE PEPTIDASE"/>
    <property type="match status" value="1"/>
</dbReference>
<feature type="transmembrane region" description="Helical" evidence="8">
    <location>
        <begin position="546"/>
        <end position="568"/>
    </location>
</feature>
<feature type="transmembrane region" description="Helical" evidence="8">
    <location>
        <begin position="311"/>
        <end position="330"/>
    </location>
</feature>
<dbReference type="Gene3D" id="3.50.30.30">
    <property type="match status" value="1"/>
</dbReference>
<keyword evidence="5" id="KW-0378">Hydrolase</keyword>
<evidence type="ECO:0000256" key="2">
    <source>
        <dbReference type="ARBA" id="ARBA00006859"/>
    </source>
</evidence>
<accession>A0A485KQL7</accession>
<evidence type="ECO:0000259" key="10">
    <source>
        <dbReference type="Pfam" id="PF02225"/>
    </source>
</evidence>
<dbReference type="InterPro" id="IPR007369">
    <property type="entry name" value="Peptidase_A22B_SPP"/>
</dbReference>
<keyword evidence="4" id="KW-0967">Endosome</keyword>
<evidence type="ECO:0000256" key="1">
    <source>
        <dbReference type="ARBA" id="ARBA00004337"/>
    </source>
</evidence>
<keyword evidence="7 8" id="KW-0472">Membrane</keyword>
<feature type="transmembrane region" description="Helical" evidence="8">
    <location>
        <begin position="371"/>
        <end position="395"/>
    </location>
</feature>
<dbReference type="OrthoDB" id="29661at2759"/>
<evidence type="ECO:0000256" key="6">
    <source>
        <dbReference type="ARBA" id="ARBA00022989"/>
    </source>
</evidence>